<evidence type="ECO:0000256" key="16">
    <source>
        <dbReference type="ARBA" id="ARBA00032491"/>
    </source>
</evidence>
<feature type="compositionally biased region" description="Low complexity" evidence="18">
    <location>
        <begin position="118"/>
        <end position="132"/>
    </location>
</feature>
<evidence type="ECO:0000256" key="17">
    <source>
        <dbReference type="ARBA" id="ARBA00032630"/>
    </source>
</evidence>
<keyword evidence="11" id="KW-0156">Chromatin regulator</keyword>
<evidence type="ECO:0000256" key="14">
    <source>
        <dbReference type="ARBA" id="ARBA00023306"/>
    </source>
</evidence>
<dbReference type="AlphaFoldDB" id="A0A9W6BK02"/>
<evidence type="ECO:0000313" key="19">
    <source>
        <dbReference type="EMBL" id="GLC53529.1"/>
    </source>
</evidence>
<comment type="caution">
    <text evidence="19">The sequence shown here is derived from an EMBL/GenBank/DDBJ whole genome shotgun (WGS) entry which is preliminary data.</text>
</comment>
<evidence type="ECO:0000256" key="11">
    <source>
        <dbReference type="ARBA" id="ARBA00022853"/>
    </source>
</evidence>
<evidence type="ECO:0000256" key="3">
    <source>
        <dbReference type="ARBA" id="ARBA00019438"/>
    </source>
</evidence>
<protein>
    <recommendedName>
        <fullName evidence="3">BRISC and BRCA1-A complex member 2</fullName>
    </recommendedName>
    <alternativeName>
        <fullName evidence="16">BRCA1-A complex subunit BRE</fullName>
    </alternativeName>
    <alternativeName>
        <fullName evidence="17">BRCA1/BRCA2-containing complex subunit 45</fullName>
    </alternativeName>
</protein>
<keyword evidence="10" id="KW-0833">Ubl conjugation pathway</keyword>
<keyword evidence="5" id="KW-0132">Cell division</keyword>
<evidence type="ECO:0000256" key="5">
    <source>
        <dbReference type="ARBA" id="ARBA00022618"/>
    </source>
</evidence>
<gene>
    <name evidence="19" type="primary">PLEST007024</name>
    <name evidence="19" type="ORF">PLESTB_000759500</name>
</gene>
<feature type="region of interest" description="Disordered" evidence="18">
    <location>
        <begin position="224"/>
        <end position="342"/>
    </location>
</feature>
<evidence type="ECO:0000256" key="8">
    <source>
        <dbReference type="ARBA" id="ARBA00022763"/>
    </source>
</evidence>
<sequence>MENLQQQVQYVSQALQCSATLEHLSPGMRVCHLAIPWCGRHIHWQVLFPPPPHSAPDVLFDDDSFQPLCGPPRPHYPHAHQSHAHSHALEPGRPGSSQAALRALLRSWSSPPHPPAPAASAAAGSPQQQLPADPKSSRASPPDQLCRLVSLLLDCYREHQLARLGAAAVALPRLQFELSTLEQGPGVQLELQQQQACFSLRLPPLDLRRLLDLAQLYGAQLPPPLQQQQQQPGAYDAAQPPGGGQGRGGSPDADADAGSGWELPLAARHQGSGRAPHLHLHSHPHPHPHPYTHPGGGSSHTVGQGLGVGSGPAGQPPAATGSPVAAGAAHHHQHHQHHQHQALPSGWEFALLASFRLPAAAGSGDLADPELTLQLPRALQELKAQETGGAAAAAAAAGGGGGGPSLVPSFLLPLWSPHMCLAEYVPLAVERLQAQLDSHCNTLAARQQLFEHLGELLGPPLELNMRGGAALFVVAWEGAPVLLSLELGPRFPTDKPAVVLQCARVLPGADPSRTYRDYPWSPRWGASEMAARIHNWLQEELPSFTRGRIAQS</sequence>
<evidence type="ECO:0000256" key="1">
    <source>
        <dbReference type="ARBA" id="ARBA00004123"/>
    </source>
</evidence>
<feature type="compositionally biased region" description="Gly residues" evidence="18">
    <location>
        <begin position="294"/>
        <end position="312"/>
    </location>
</feature>
<evidence type="ECO:0000256" key="7">
    <source>
        <dbReference type="ARBA" id="ARBA00022737"/>
    </source>
</evidence>
<accession>A0A9W6BK02</accession>
<keyword evidence="4" id="KW-0963">Cytoplasm</keyword>
<feature type="compositionally biased region" description="Basic residues" evidence="18">
    <location>
        <begin position="276"/>
        <end position="290"/>
    </location>
</feature>
<comment type="similarity">
    <text evidence="15">Belongs to the BABAM2 family.</text>
</comment>
<feature type="region of interest" description="Disordered" evidence="18">
    <location>
        <begin position="70"/>
        <end position="141"/>
    </location>
</feature>
<feature type="compositionally biased region" description="Low complexity" evidence="18">
    <location>
        <begin position="224"/>
        <end position="240"/>
    </location>
</feature>
<keyword evidence="9" id="KW-0498">Mitosis</keyword>
<proteinExistence type="inferred from homology"/>
<evidence type="ECO:0000256" key="18">
    <source>
        <dbReference type="SAM" id="MobiDB-lite"/>
    </source>
</evidence>
<dbReference type="EMBL" id="BRXU01000008">
    <property type="protein sequence ID" value="GLC53529.1"/>
    <property type="molecule type" value="Genomic_DNA"/>
</dbReference>
<feature type="compositionally biased region" description="Basic residues" evidence="18">
    <location>
        <begin position="329"/>
        <end position="340"/>
    </location>
</feature>
<keyword evidence="7" id="KW-0677">Repeat</keyword>
<feature type="compositionally biased region" description="Low complexity" evidence="18">
    <location>
        <begin position="316"/>
        <end position="328"/>
    </location>
</feature>
<keyword evidence="20" id="KW-1185">Reference proteome</keyword>
<keyword evidence="12" id="KW-0234">DNA repair</keyword>
<evidence type="ECO:0000256" key="13">
    <source>
        <dbReference type="ARBA" id="ARBA00023242"/>
    </source>
</evidence>
<keyword evidence="14" id="KW-0131">Cell cycle</keyword>
<dbReference type="GO" id="GO:0006325">
    <property type="term" value="P:chromatin organization"/>
    <property type="evidence" value="ECO:0007669"/>
    <property type="project" value="UniProtKB-KW"/>
</dbReference>
<evidence type="ECO:0000256" key="15">
    <source>
        <dbReference type="ARBA" id="ARBA00025766"/>
    </source>
</evidence>
<organism evidence="19 20">
    <name type="scientific">Pleodorina starrii</name>
    <dbReference type="NCBI Taxonomy" id="330485"/>
    <lineage>
        <taxon>Eukaryota</taxon>
        <taxon>Viridiplantae</taxon>
        <taxon>Chlorophyta</taxon>
        <taxon>core chlorophytes</taxon>
        <taxon>Chlorophyceae</taxon>
        <taxon>CS clade</taxon>
        <taxon>Chlamydomonadales</taxon>
        <taxon>Volvocaceae</taxon>
        <taxon>Pleodorina</taxon>
    </lineage>
</organism>
<evidence type="ECO:0000256" key="2">
    <source>
        <dbReference type="ARBA" id="ARBA00004496"/>
    </source>
</evidence>
<comment type="subcellular location">
    <subcellularLocation>
        <location evidence="2">Cytoplasm</location>
    </subcellularLocation>
    <subcellularLocation>
        <location evidence="1">Nucleus</location>
    </subcellularLocation>
</comment>
<dbReference type="Proteomes" id="UP001165080">
    <property type="component" value="Unassembled WGS sequence"/>
</dbReference>
<keyword evidence="6" id="KW-0053">Apoptosis</keyword>
<evidence type="ECO:0000256" key="6">
    <source>
        <dbReference type="ARBA" id="ARBA00022703"/>
    </source>
</evidence>
<dbReference type="PANTHER" id="PTHR15189:SF7">
    <property type="entry name" value="BRISC AND BRCA1-A COMPLEX MEMBER 2"/>
    <property type="match status" value="1"/>
</dbReference>
<evidence type="ECO:0000313" key="20">
    <source>
        <dbReference type="Proteomes" id="UP001165080"/>
    </source>
</evidence>
<evidence type="ECO:0000256" key="12">
    <source>
        <dbReference type="ARBA" id="ARBA00023204"/>
    </source>
</evidence>
<dbReference type="GO" id="GO:0005737">
    <property type="term" value="C:cytoplasm"/>
    <property type="evidence" value="ECO:0007669"/>
    <property type="project" value="UniProtKB-SubCell"/>
</dbReference>
<dbReference type="PANTHER" id="PTHR15189">
    <property type="entry name" value="BRISC AND BRCA1-A COMPLEX MEMBER 2"/>
    <property type="match status" value="1"/>
</dbReference>
<reference evidence="19 20" key="1">
    <citation type="journal article" date="2023" name="Commun. Biol.">
        <title>Reorganization of the ancestral sex-determining regions during the evolution of trioecy in Pleodorina starrii.</title>
        <authorList>
            <person name="Takahashi K."/>
            <person name="Suzuki S."/>
            <person name="Kawai-Toyooka H."/>
            <person name="Yamamoto K."/>
            <person name="Hamaji T."/>
            <person name="Ootsuki R."/>
            <person name="Yamaguchi H."/>
            <person name="Kawachi M."/>
            <person name="Higashiyama T."/>
            <person name="Nozaki H."/>
        </authorList>
    </citation>
    <scope>NUCLEOTIDE SEQUENCE [LARGE SCALE GENOMIC DNA]</scope>
    <source>
        <strain evidence="19 20">NIES-4479</strain>
    </source>
</reference>
<dbReference type="GO" id="GO:0070552">
    <property type="term" value="C:BRISC complex"/>
    <property type="evidence" value="ECO:0007669"/>
    <property type="project" value="InterPro"/>
</dbReference>
<name>A0A9W6BK02_9CHLO</name>
<evidence type="ECO:0000256" key="4">
    <source>
        <dbReference type="ARBA" id="ARBA00022490"/>
    </source>
</evidence>
<dbReference type="GO" id="GO:0006302">
    <property type="term" value="P:double-strand break repair"/>
    <property type="evidence" value="ECO:0007669"/>
    <property type="project" value="TreeGrafter"/>
</dbReference>
<dbReference type="InterPro" id="IPR010358">
    <property type="entry name" value="BRE"/>
</dbReference>
<keyword evidence="13" id="KW-0539">Nucleus</keyword>
<dbReference type="OrthoDB" id="538811at2759"/>
<evidence type="ECO:0000256" key="10">
    <source>
        <dbReference type="ARBA" id="ARBA00022786"/>
    </source>
</evidence>
<keyword evidence="8" id="KW-0227">DNA damage</keyword>
<dbReference type="GO" id="GO:0051301">
    <property type="term" value="P:cell division"/>
    <property type="evidence" value="ECO:0007669"/>
    <property type="project" value="UniProtKB-KW"/>
</dbReference>
<evidence type="ECO:0000256" key="9">
    <source>
        <dbReference type="ARBA" id="ARBA00022776"/>
    </source>
</evidence>
<feature type="compositionally biased region" description="Basic residues" evidence="18">
    <location>
        <begin position="75"/>
        <end position="86"/>
    </location>
</feature>